<comment type="caution">
    <text evidence="1">The sequence shown here is derived from an EMBL/GenBank/DDBJ whole genome shotgun (WGS) entry which is preliminary data.</text>
</comment>
<protein>
    <submittedName>
        <fullName evidence="1">Uncharacterized protein</fullName>
    </submittedName>
</protein>
<evidence type="ECO:0000313" key="1">
    <source>
        <dbReference type="EMBL" id="KAI0067544.1"/>
    </source>
</evidence>
<organism evidence="1 2">
    <name type="scientific">Artomyces pyxidatus</name>
    <dbReference type="NCBI Taxonomy" id="48021"/>
    <lineage>
        <taxon>Eukaryota</taxon>
        <taxon>Fungi</taxon>
        <taxon>Dikarya</taxon>
        <taxon>Basidiomycota</taxon>
        <taxon>Agaricomycotina</taxon>
        <taxon>Agaricomycetes</taxon>
        <taxon>Russulales</taxon>
        <taxon>Auriscalpiaceae</taxon>
        <taxon>Artomyces</taxon>
    </lineage>
</organism>
<dbReference type="EMBL" id="MU277189">
    <property type="protein sequence ID" value="KAI0067544.1"/>
    <property type="molecule type" value="Genomic_DNA"/>
</dbReference>
<accession>A0ACB8TGI2</accession>
<gene>
    <name evidence="1" type="ORF">BV25DRAFT_831410</name>
</gene>
<name>A0ACB8TGI2_9AGAM</name>
<dbReference type="Proteomes" id="UP000814140">
    <property type="component" value="Unassembled WGS sequence"/>
</dbReference>
<evidence type="ECO:0000313" key="2">
    <source>
        <dbReference type="Proteomes" id="UP000814140"/>
    </source>
</evidence>
<keyword evidence="2" id="KW-1185">Reference proteome</keyword>
<sequence length="86" mass="9463">MCAEKRQAVLKASDNSSASGQNYCLQCSMIVSKRQSSRAACLRILLLDILRMIASVITGWFSLLRKLISRVHDQRPISSAPLGISV</sequence>
<proteinExistence type="predicted"/>
<reference evidence="1" key="2">
    <citation type="journal article" date="2022" name="New Phytol.">
        <title>Evolutionary transition to the ectomycorrhizal habit in the genomes of a hyperdiverse lineage of mushroom-forming fungi.</title>
        <authorList>
            <person name="Looney B."/>
            <person name="Miyauchi S."/>
            <person name="Morin E."/>
            <person name="Drula E."/>
            <person name="Courty P.E."/>
            <person name="Kohler A."/>
            <person name="Kuo A."/>
            <person name="LaButti K."/>
            <person name="Pangilinan J."/>
            <person name="Lipzen A."/>
            <person name="Riley R."/>
            <person name="Andreopoulos W."/>
            <person name="He G."/>
            <person name="Johnson J."/>
            <person name="Nolan M."/>
            <person name="Tritt A."/>
            <person name="Barry K.W."/>
            <person name="Grigoriev I.V."/>
            <person name="Nagy L.G."/>
            <person name="Hibbett D."/>
            <person name="Henrissat B."/>
            <person name="Matheny P.B."/>
            <person name="Labbe J."/>
            <person name="Martin F.M."/>
        </authorList>
    </citation>
    <scope>NUCLEOTIDE SEQUENCE</scope>
    <source>
        <strain evidence="1">HHB10654</strain>
    </source>
</reference>
<reference evidence="1" key="1">
    <citation type="submission" date="2021-03" db="EMBL/GenBank/DDBJ databases">
        <authorList>
            <consortium name="DOE Joint Genome Institute"/>
            <person name="Ahrendt S."/>
            <person name="Looney B.P."/>
            <person name="Miyauchi S."/>
            <person name="Morin E."/>
            <person name="Drula E."/>
            <person name="Courty P.E."/>
            <person name="Chicoki N."/>
            <person name="Fauchery L."/>
            <person name="Kohler A."/>
            <person name="Kuo A."/>
            <person name="Labutti K."/>
            <person name="Pangilinan J."/>
            <person name="Lipzen A."/>
            <person name="Riley R."/>
            <person name="Andreopoulos W."/>
            <person name="He G."/>
            <person name="Johnson J."/>
            <person name="Barry K.W."/>
            <person name="Grigoriev I.V."/>
            <person name="Nagy L."/>
            <person name="Hibbett D."/>
            <person name="Henrissat B."/>
            <person name="Matheny P.B."/>
            <person name="Labbe J."/>
            <person name="Martin F."/>
        </authorList>
    </citation>
    <scope>NUCLEOTIDE SEQUENCE</scope>
    <source>
        <strain evidence="1">HHB10654</strain>
    </source>
</reference>